<feature type="compositionally biased region" description="Low complexity" evidence="1">
    <location>
        <begin position="58"/>
        <end position="69"/>
    </location>
</feature>
<dbReference type="AlphaFoldDB" id="A0A2K5JQI8"/>
<sequence>MTEETARALCTSECPCRWAEGCMGMQVPCFSWYLFSLSSCLLQLPLPGALTAPPPGRPSRSSSSGSSSSDPIGTPDLRLFPGSRACSPSQ</sequence>
<reference evidence="2" key="2">
    <citation type="submission" date="2025-09" db="UniProtKB">
        <authorList>
            <consortium name="Ensembl"/>
        </authorList>
    </citation>
    <scope>IDENTIFICATION</scope>
</reference>
<evidence type="ECO:0000313" key="3">
    <source>
        <dbReference type="Proteomes" id="UP000233080"/>
    </source>
</evidence>
<dbReference type="Ensembl" id="ENSCANT00000054307.1">
    <property type="protein sequence ID" value="ENSCANP00000031092.1"/>
    <property type="gene ID" value="ENSCANG00000039223.1"/>
</dbReference>
<dbReference type="Proteomes" id="UP000233080">
    <property type="component" value="Unassembled WGS sequence"/>
</dbReference>
<dbReference type="OMA" id="TSECPCR"/>
<feature type="region of interest" description="Disordered" evidence="1">
    <location>
        <begin position="51"/>
        <end position="90"/>
    </location>
</feature>
<name>A0A2K5JQI8_COLAP</name>
<evidence type="ECO:0000313" key="2">
    <source>
        <dbReference type="Ensembl" id="ENSCANP00000031092.1"/>
    </source>
</evidence>
<proteinExistence type="predicted"/>
<keyword evidence="3" id="KW-1185">Reference proteome</keyword>
<organism evidence="2 3">
    <name type="scientific">Colobus angolensis palliatus</name>
    <name type="common">Peters' Angolan colobus</name>
    <dbReference type="NCBI Taxonomy" id="336983"/>
    <lineage>
        <taxon>Eukaryota</taxon>
        <taxon>Metazoa</taxon>
        <taxon>Chordata</taxon>
        <taxon>Craniata</taxon>
        <taxon>Vertebrata</taxon>
        <taxon>Euteleostomi</taxon>
        <taxon>Mammalia</taxon>
        <taxon>Eutheria</taxon>
        <taxon>Euarchontoglires</taxon>
        <taxon>Primates</taxon>
        <taxon>Haplorrhini</taxon>
        <taxon>Catarrhini</taxon>
        <taxon>Cercopithecidae</taxon>
        <taxon>Colobinae</taxon>
        <taxon>Colobus</taxon>
    </lineage>
</organism>
<accession>A0A2K5JQI8</accession>
<evidence type="ECO:0000256" key="1">
    <source>
        <dbReference type="SAM" id="MobiDB-lite"/>
    </source>
</evidence>
<reference evidence="2" key="1">
    <citation type="submission" date="2025-08" db="UniProtKB">
        <authorList>
            <consortium name="Ensembl"/>
        </authorList>
    </citation>
    <scope>IDENTIFICATION</scope>
</reference>
<protein>
    <submittedName>
        <fullName evidence="2">Uncharacterized protein</fullName>
    </submittedName>
</protein>